<gene>
    <name evidence="2" type="ORF">DWY88_15455</name>
</gene>
<keyword evidence="1" id="KW-0812">Transmembrane</keyword>
<dbReference type="EMBL" id="QRTJ01000044">
    <property type="protein sequence ID" value="RGQ61167.1"/>
    <property type="molecule type" value="Genomic_DNA"/>
</dbReference>
<evidence type="ECO:0000313" key="2">
    <source>
        <dbReference type="EMBL" id="RGQ61167.1"/>
    </source>
</evidence>
<sequence length="249" mass="29196">MEIKMKKIIKILKVIIFLVVFVFLILFIIGIFSRGCREKKQDRIYTYKPEETKEYVPLDIVNPMGTKVDEESIPDEEYSDTLEQAMKNPNIDIPPEDDYMRNIDKIIKEFKSEEYIAIYFISEKGKTEAATTFAKFKIKELEGKQKYVFLTKVSDKVTKDTKYGLKTSKGIKLQLTLSDTLQDLNVNPKNTRFVYGVVPDDNIYSLKIEEQQPDEIVHFELLGQDFYLWYYLNLTSNHSGDTLSYEIRE</sequence>
<dbReference type="AlphaFoldDB" id="A0A412BSD2"/>
<organism evidence="2 3">
    <name type="scientific">Mediterraneibacter gnavus</name>
    <name type="common">Ruminococcus gnavus</name>
    <dbReference type="NCBI Taxonomy" id="33038"/>
    <lineage>
        <taxon>Bacteria</taxon>
        <taxon>Bacillati</taxon>
        <taxon>Bacillota</taxon>
        <taxon>Clostridia</taxon>
        <taxon>Lachnospirales</taxon>
        <taxon>Lachnospiraceae</taxon>
        <taxon>Mediterraneibacter</taxon>
    </lineage>
</organism>
<proteinExistence type="predicted"/>
<evidence type="ECO:0000313" key="3">
    <source>
        <dbReference type="Proteomes" id="UP000286137"/>
    </source>
</evidence>
<accession>A0A412BSD2</accession>
<keyword evidence="1" id="KW-1133">Transmembrane helix</keyword>
<evidence type="ECO:0000256" key="1">
    <source>
        <dbReference type="SAM" id="Phobius"/>
    </source>
</evidence>
<dbReference type="Proteomes" id="UP000286137">
    <property type="component" value="Unassembled WGS sequence"/>
</dbReference>
<reference evidence="2 3" key="1">
    <citation type="submission" date="2018-08" db="EMBL/GenBank/DDBJ databases">
        <title>A genome reference for cultivated species of the human gut microbiota.</title>
        <authorList>
            <person name="Zou Y."/>
            <person name="Xue W."/>
            <person name="Luo G."/>
        </authorList>
    </citation>
    <scope>NUCLEOTIDE SEQUENCE [LARGE SCALE GENOMIC DNA]</scope>
    <source>
        <strain evidence="2 3">AF27-4BH</strain>
    </source>
</reference>
<name>A0A412BSD2_MEDGN</name>
<keyword evidence="1" id="KW-0472">Membrane</keyword>
<protein>
    <submittedName>
        <fullName evidence="2">Uncharacterized protein</fullName>
    </submittedName>
</protein>
<feature type="transmembrane region" description="Helical" evidence="1">
    <location>
        <begin position="12"/>
        <end position="32"/>
    </location>
</feature>
<comment type="caution">
    <text evidence="2">The sequence shown here is derived from an EMBL/GenBank/DDBJ whole genome shotgun (WGS) entry which is preliminary data.</text>
</comment>